<proteinExistence type="predicted"/>
<comment type="caution">
    <text evidence="9">The sequence shown here is derived from an EMBL/GenBank/DDBJ whole genome shotgun (WGS) entry which is preliminary data.</text>
</comment>
<evidence type="ECO:0000313" key="10">
    <source>
        <dbReference type="EMBL" id="KAL3867888.1"/>
    </source>
</evidence>
<dbReference type="SMART" id="SM00339">
    <property type="entry name" value="FH"/>
    <property type="match status" value="1"/>
</dbReference>
<feature type="region of interest" description="Disordered" evidence="7">
    <location>
        <begin position="1"/>
        <end position="49"/>
    </location>
</feature>
<dbReference type="InterPro" id="IPR001766">
    <property type="entry name" value="Fork_head_dom"/>
</dbReference>
<gene>
    <name evidence="9" type="ORF">ACJMK2_005666</name>
    <name evidence="10" type="ORF">ACJMK2_040734</name>
</gene>
<feature type="compositionally biased region" description="Acidic residues" evidence="7">
    <location>
        <begin position="115"/>
        <end position="130"/>
    </location>
</feature>
<dbReference type="InterPro" id="IPR030456">
    <property type="entry name" value="TF_fork_head_CS_2"/>
</dbReference>
<dbReference type="PANTHER" id="PTHR11829:SF402">
    <property type="entry name" value="FORK HEAD DOMAIN-CONTAINING PROTEIN FD3-RELATED"/>
    <property type="match status" value="1"/>
</dbReference>
<dbReference type="GO" id="GO:0003677">
    <property type="term" value="F:DNA binding"/>
    <property type="evidence" value="ECO:0007669"/>
    <property type="project" value="UniProtKB-UniRule"/>
</dbReference>
<feature type="compositionally biased region" description="Polar residues" evidence="7">
    <location>
        <begin position="131"/>
        <end position="143"/>
    </location>
</feature>
<dbReference type="SUPFAM" id="SSF46785">
    <property type="entry name" value="Winged helix' DNA-binding domain"/>
    <property type="match status" value="1"/>
</dbReference>
<feature type="compositionally biased region" description="Polar residues" evidence="7">
    <location>
        <begin position="25"/>
        <end position="41"/>
    </location>
</feature>
<feature type="domain" description="Fork-head" evidence="8">
    <location>
        <begin position="188"/>
        <end position="282"/>
    </location>
</feature>
<evidence type="ECO:0000256" key="6">
    <source>
        <dbReference type="PROSITE-ProRule" id="PRU00089"/>
    </source>
</evidence>
<evidence type="ECO:0000259" key="8">
    <source>
        <dbReference type="PROSITE" id="PS50039"/>
    </source>
</evidence>
<dbReference type="Gene3D" id="1.10.10.10">
    <property type="entry name" value="Winged helix-like DNA-binding domain superfamily/Winged helix DNA-binding domain"/>
    <property type="match status" value="1"/>
</dbReference>
<keyword evidence="11" id="KW-1185">Reference proteome</keyword>
<accession>A0ABD3VQT3</accession>
<sequence length="480" mass="53048">MRFDMENSSPNPGADIPDTHVFPRQQKQSLSVSPTIANSGRPSRMPDDVDKFSIGYLNARDNKQAIFISGNDHLMDRTLYLTPSSETEKELNFEKADEDEICSKRPTSSTPVDDYCSDDLDPVGDGDDSLESPNQSPISSPGSRENGAVDSKSHDDKGSDESFSMDGKDHKVGGSSTFQKSGKSNLVKPPYSYIALITMAILQSPRKRLTLSGICEFIMSRFPYYREKFPAWQNSIRHNLSLNDCFIKIPREPGNPGKGNYWSLDPASEDMFDNGSFLRRRKRYKRHTNDIMSQPTAFMSAADPYFHHHGYLTMSHHHPNSTSFPYPYMSPITASHLPFITQNDLFRSHLPSHVSLSIPQGLNSMLPNSGILTSSTSSPVTSTPTSTKNVFSIDNIIGNTSDSSKKSPPSPVAVSSFRPTGLPGSFALSNSLASLRAGVLDISRVGPGTFLSPLQNSLSAMDIEKYRQYVQAYGLHGWPR</sequence>
<dbReference type="GO" id="GO:0005634">
    <property type="term" value="C:nucleus"/>
    <property type="evidence" value="ECO:0007669"/>
    <property type="project" value="UniProtKB-SubCell"/>
</dbReference>
<dbReference type="Pfam" id="PF00250">
    <property type="entry name" value="Forkhead"/>
    <property type="match status" value="1"/>
</dbReference>
<evidence type="ECO:0000256" key="7">
    <source>
        <dbReference type="SAM" id="MobiDB-lite"/>
    </source>
</evidence>
<dbReference type="InterPro" id="IPR018122">
    <property type="entry name" value="TF_fork_head_CS_1"/>
</dbReference>
<comment type="subcellular location">
    <subcellularLocation>
        <location evidence="1 6">Nucleus</location>
    </subcellularLocation>
</comment>
<dbReference type="InterPro" id="IPR050211">
    <property type="entry name" value="FOX_domain-containing"/>
</dbReference>
<dbReference type="EMBL" id="JBJQND010000008">
    <property type="protein sequence ID" value="KAL3867888.1"/>
    <property type="molecule type" value="Genomic_DNA"/>
</dbReference>
<evidence type="ECO:0000313" key="9">
    <source>
        <dbReference type="EMBL" id="KAL3863945.1"/>
    </source>
</evidence>
<dbReference type="FunFam" id="1.10.10.10:FF:000016">
    <property type="entry name" value="Forkhead box protein I1"/>
    <property type="match status" value="1"/>
</dbReference>
<keyword evidence="4" id="KW-0804">Transcription</keyword>
<reference evidence="9 11" key="1">
    <citation type="submission" date="2024-11" db="EMBL/GenBank/DDBJ databases">
        <title>Chromosome-level genome assembly of the freshwater bivalve Anodonta woodiana.</title>
        <authorList>
            <person name="Chen X."/>
        </authorList>
    </citation>
    <scope>NUCLEOTIDE SEQUENCE [LARGE SCALE GENOMIC DNA]</scope>
    <source>
        <strain evidence="9">MN2024</strain>
        <tissue evidence="9">Gills</tissue>
    </source>
</reference>
<keyword evidence="2" id="KW-0805">Transcription regulation</keyword>
<evidence type="ECO:0000256" key="2">
    <source>
        <dbReference type="ARBA" id="ARBA00023015"/>
    </source>
</evidence>
<protein>
    <recommendedName>
        <fullName evidence="8">Fork-head domain-containing protein</fullName>
    </recommendedName>
</protein>
<evidence type="ECO:0000313" key="11">
    <source>
        <dbReference type="Proteomes" id="UP001634394"/>
    </source>
</evidence>
<dbReference type="PANTHER" id="PTHR11829">
    <property type="entry name" value="FORKHEAD BOX PROTEIN"/>
    <property type="match status" value="1"/>
</dbReference>
<evidence type="ECO:0000256" key="4">
    <source>
        <dbReference type="ARBA" id="ARBA00023163"/>
    </source>
</evidence>
<dbReference type="PROSITE" id="PS50039">
    <property type="entry name" value="FORK_HEAD_3"/>
    <property type="match status" value="1"/>
</dbReference>
<dbReference type="CDD" id="cd20048">
    <property type="entry name" value="FH_FOXD4-like"/>
    <property type="match status" value="1"/>
</dbReference>
<organism evidence="9 11">
    <name type="scientific">Sinanodonta woodiana</name>
    <name type="common">Chinese pond mussel</name>
    <name type="synonym">Anodonta woodiana</name>
    <dbReference type="NCBI Taxonomy" id="1069815"/>
    <lineage>
        <taxon>Eukaryota</taxon>
        <taxon>Metazoa</taxon>
        <taxon>Spiralia</taxon>
        <taxon>Lophotrochozoa</taxon>
        <taxon>Mollusca</taxon>
        <taxon>Bivalvia</taxon>
        <taxon>Autobranchia</taxon>
        <taxon>Heteroconchia</taxon>
        <taxon>Palaeoheterodonta</taxon>
        <taxon>Unionida</taxon>
        <taxon>Unionoidea</taxon>
        <taxon>Unionidae</taxon>
        <taxon>Unioninae</taxon>
        <taxon>Sinanodonta</taxon>
    </lineage>
</organism>
<dbReference type="PRINTS" id="PR00053">
    <property type="entry name" value="FORKHEAD"/>
</dbReference>
<dbReference type="InterPro" id="IPR036388">
    <property type="entry name" value="WH-like_DNA-bd_sf"/>
</dbReference>
<keyword evidence="5 6" id="KW-0539">Nucleus</keyword>
<name>A0ABD3VQT3_SINWO</name>
<dbReference type="PROSITE" id="PS00658">
    <property type="entry name" value="FORK_HEAD_2"/>
    <property type="match status" value="1"/>
</dbReference>
<evidence type="ECO:0000256" key="3">
    <source>
        <dbReference type="ARBA" id="ARBA00023125"/>
    </source>
</evidence>
<dbReference type="AlphaFoldDB" id="A0ABD3VQT3"/>
<dbReference type="Proteomes" id="UP001634394">
    <property type="component" value="Unassembled WGS sequence"/>
</dbReference>
<feature type="region of interest" description="Disordered" evidence="7">
    <location>
        <begin position="90"/>
        <end position="182"/>
    </location>
</feature>
<dbReference type="PROSITE" id="PS00657">
    <property type="entry name" value="FORK_HEAD_1"/>
    <property type="match status" value="1"/>
</dbReference>
<dbReference type="EMBL" id="JBJQND010000010">
    <property type="protein sequence ID" value="KAL3863945.1"/>
    <property type="molecule type" value="Genomic_DNA"/>
</dbReference>
<feature type="compositionally biased region" description="Basic and acidic residues" evidence="7">
    <location>
        <begin position="151"/>
        <end position="172"/>
    </location>
</feature>
<evidence type="ECO:0000256" key="1">
    <source>
        <dbReference type="ARBA" id="ARBA00004123"/>
    </source>
</evidence>
<keyword evidence="3 6" id="KW-0238">DNA-binding</keyword>
<feature type="compositionally biased region" description="Polar residues" evidence="7">
    <location>
        <begin position="1"/>
        <end position="11"/>
    </location>
</feature>
<feature type="DNA-binding region" description="Fork-head" evidence="6">
    <location>
        <begin position="188"/>
        <end position="282"/>
    </location>
</feature>
<evidence type="ECO:0000256" key="5">
    <source>
        <dbReference type="ARBA" id="ARBA00023242"/>
    </source>
</evidence>
<dbReference type="InterPro" id="IPR036390">
    <property type="entry name" value="WH_DNA-bd_sf"/>
</dbReference>